<reference evidence="1" key="1">
    <citation type="submission" date="2019-03" db="EMBL/GenBank/DDBJ databases">
        <authorList>
            <person name="Hao L."/>
        </authorList>
    </citation>
    <scope>NUCLEOTIDE SEQUENCE</scope>
</reference>
<dbReference type="EMBL" id="CAADRN010000027">
    <property type="protein sequence ID" value="VFU11540.1"/>
    <property type="molecule type" value="Genomic_DNA"/>
</dbReference>
<organism evidence="1">
    <name type="scientific">anaerobic digester metagenome</name>
    <dbReference type="NCBI Taxonomy" id="1263854"/>
    <lineage>
        <taxon>unclassified sequences</taxon>
        <taxon>metagenomes</taxon>
        <taxon>ecological metagenomes</taxon>
    </lineage>
</organism>
<dbReference type="AlphaFoldDB" id="A0A485LVH6"/>
<proteinExistence type="predicted"/>
<sequence length="133" mass="14591">MGVGTGGLHRVIDLLELYCAIKANTVSGGLFMCYINMKDIGQAAKDAPLSTSDNAGKGIVFRLIELARLNKKTDVYHLLLRIYLANNKPFPEALTRLFQTNDKELFKSGIYAFVAGLPQQDANVTVQQVTEAN</sequence>
<accession>A0A485LVH6</accession>
<name>A0A485LVH6_9ZZZZ</name>
<protein>
    <submittedName>
        <fullName evidence="1">Uncharacterized protein</fullName>
    </submittedName>
</protein>
<gene>
    <name evidence="1" type="ORF">SCFA_1220004</name>
</gene>
<evidence type="ECO:0000313" key="1">
    <source>
        <dbReference type="EMBL" id="VFU11540.1"/>
    </source>
</evidence>